<gene>
    <name evidence="3" type="ORF">IPF40_06580</name>
</gene>
<name>A0A934X4N4_9MICO</name>
<dbReference type="Pfam" id="PF13354">
    <property type="entry name" value="Beta-lactamase2"/>
    <property type="match status" value="1"/>
</dbReference>
<feature type="region of interest" description="Disordered" evidence="1">
    <location>
        <begin position="1"/>
        <end position="22"/>
    </location>
</feature>
<dbReference type="PANTHER" id="PTHR35333:SF3">
    <property type="entry name" value="BETA-LACTAMASE-TYPE TRANSPEPTIDASE FOLD CONTAINING PROTEIN"/>
    <property type="match status" value="1"/>
</dbReference>
<dbReference type="GO" id="GO:0008800">
    <property type="term" value="F:beta-lactamase activity"/>
    <property type="evidence" value="ECO:0007669"/>
    <property type="project" value="InterPro"/>
</dbReference>
<evidence type="ECO:0000256" key="1">
    <source>
        <dbReference type="SAM" id="MobiDB-lite"/>
    </source>
</evidence>
<dbReference type="Gene3D" id="3.40.710.10">
    <property type="entry name" value="DD-peptidase/beta-lactamase superfamily"/>
    <property type="match status" value="1"/>
</dbReference>
<comment type="caution">
    <text evidence="3">The sequence shown here is derived from an EMBL/GenBank/DDBJ whole genome shotgun (WGS) entry which is preliminary data.</text>
</comment>
<feature type="compositionally biased region" description="Low complexity" evidence="1">
    <location>
        <begin position="64"/>
        <end position="106"/>
    </location>
</feature>
<dbReference type="SUPFAM" id="SSF56601">
    <property type="entry name" value="beta-lactamase/transpeptidase-like"/>
    <property type="match status" value="1"/>
</dbReference>
<dbReference type="GO" id="GO:0030655">
    <property type="term" value="P:beta-lactam antibiotic catabolic process"/>
    <property type="evidence" value="ECO:0007669"/>
    <property type="project" value="InterPro"/>
</dbReference>
<dbReference type="InterPro" id="IPR000871">
    <property type="entry name" value="Beta-lactam_class-A"/>
</dbReference>
<dbReference type="Proteomes" id="UP000718281">
    <property type="component" value="Unassembled WGS sequence"/>
</dbReference>
<evidence type="ECO:0000259" key="2">
    <source>
        <dbReference type="Pfam" id="PF13354"/>
    </source>
</evidence>
<feature type="domain" description="Beta-lactamase class A catalytic" evidence="2">
    <location>
        <begin position="191"/>
        <end position="302"/>
    </location>
</feature>
<evidence type="ECO:0000313" key="3">
    <source>
        <dbReference type="EMBL" id="MBK6300717.1"/>
    </source>
</evidence>
<dbReference type="InterPro" id="IPR045155">
    <property type="entry name" value="Beta-lactam_cat"/>
</dbReference>
<feature type="region of interest" description="Disordered" evidence="1">
    <location>
        <begin position="64"/>
        <end position="116"/>
    </location>
</feature>
<organism evidence="3 4">
    <name type="scientific">Candidatus Phosphoribacter hodrii</name>
    <dbReference type="NCBI Taxonomy" id="2953743"/>
    <lineage>
        <taxon>Bacteria</taxon>
        <taxon>Bacillati</taxon>
        <taxon>Actinomycetota</taxon>
        <taxon>Actinomycetes</taxon>
        <taxon>Micrococcales</taxon>
        <taxon>Dermatophilaceae</taxon>
        <taxon>Candidatus Phosphoribacter</taxon>
    </lineage>
</organism>
<dbReference type="EMBL" id="JADIXZ010000004">
    <property type="protein sequence ID" value="MBK6300717.1"/>
    <property type="molecule type" value="Genomic_DNA"/>
</dbReference>
<dbReference type="InterPro" id="IPR012338">
    <property type="entry name" value="Beta-lactam/transpept-like"/>
</dbReference>
<dbReference type="GO" id="GO:0046677">
    <property type="term" value="P:response to antibiotic"/>
    <property type="evidence" value="ECO:0007669"/>
    <property type="project" value="InterPro"/>
</dbReference>
<accession>A0A934X4N4</accession>
<proteinExistence type="predicted"/>
<evidence type="ECO:0000313" key="4">
    <source>
        <dbReference type="Proteomes" id="UP000718281"/>
    </source>
</evidence>
<dbReference type="AlphaFoldDB" id="A0A934X4N4"/>
<dbReference type="PANTHER" id="PTHR35333">
    <property type="entry name" value="BETA-LACTAMASE"/>
    <property type="match status" value="1"/>
</dbReference>
<reference evidence="3 4" key="1">
    <citation type="submission" date="2020-10" db="EMBL/GenBank/DDBJ databases">
        <title>Connecting structure to function with the recovery of over 1000 high-quality activated sludge metagenome-assembled genomes encoding full-length rRNA genes using long-read sequencing.</title>
        <authorList>
            <person name="Singleton C.M."/>
            <person name="Petriglieri F."/>
            <person name="Kristensen J.M."/>
            <person name="Kirkegaard R.H."/>
            <person name="Michaelsen T.Y."/>
            <person name="Andersen M.H."/>
            <person name="Karst S.M."/>
            <person name="Dueholm M.S."/>
            <person name="Nielsen P.H."/>
            <person name="Albertsen M."/>
        </authorList>
    </citation>
    <scope>NUCLEOTIDE SEQUENCE [LARGE SCALE GENOMIC DNA]</scope>
    <source>
        <strain evidence="3">AalE_18-Q3-R2-46_BAT3C.188</strain>
    </source>
</reference>
<protein>
    <submittedName>
        <fullName evidence="3">Serine hydrolase</fullName>
    </submittedName>
</protein>
<keyword evidence="3" id="KW-0378">Hydrolase</keyword>
<sequence length="356" mass="35804">MSDVPPSAPQPSRGRHRARGQALAPSALAGAHVTRRVAKAAFGGALVGGLVEVLTDRSPGSALAAQTPVATPTTSQVTTAAQATVPPATASVTAPATSPEATATPTASPPPTSVEGGFAEHGALVAALTALPRGKNVAFGVGVLDAATGRRFVFDVGAPFEMASTVKVDILVATFLRAADAGRGLTAGEKSLASVMIRNSDNAAASTLFRAAGRAPGMAKAYQRMGMTATKASSAWGLTTTTPGDRLVVLEALARGGGALTAEAGVEILALMRSVTTSQRWGVGGVARAGETVAVKNGWLPRSNQGGRWVISTSGLLTGPSTDLRLAVCSRGHASQAAGIDFVEKVLTLARGELKV</sequence>